<dbReference type="Proteomes" id="UP001189429">
    <property type="component" value="Unassembled WGS sequence"/>
</dbReference>
<name>A0ABN9QFQ1_9DINO</name>
<gene>
    <name evidence="2" type="ORF">PCOR1329_LOCUS11486</name>
</gene>
<evidence type="ECO:0000313" key="3">
    <source>
        <dbReference type="Proteomes" id="UP001189429"/>
    </source>
</evidence>
<feature type="compositionally biased region" description="Polar residues" evidence="1">
    <location>
        <begin position="195"/>
        <end position="204"/>
    </location>
</feature>
<evidence type="ECO:0000256" key="1">
    <source>
        <dbReference type="SAM" id="MobiDB-lite"/>
    </source>
</evidence>
<comment type="caution">
    <text evidence="2">The sequence shown here is derived from an EMBL/GenBank/DDBJ whole genome shotgun (WGS) entry which is preliminary data.</text>
</comment>
<reference evidence="2" key="1">
    <citation type="submission" date="2023-10" db="EMBL/GenBank/DDBJ databases">
        <authorList>
            <person name="Chen Y."/>
            <person name="Shah S."/>
            <person name="Dougan E. K."/>
            <person name="Thang M."/>
            <person name="Chan C."/>
        </authorList>
    </citation>
    <scope>NUCLEOTIDE SEQUENCE [LARGE SCALE GENOMIC DNA]</scope>
</reference>
<proteinExistence type="predicted"/>
<accession>A0ABN9QFQ1</accession>
<protein>
    <submittedName>
        <fullName evidence="2">Uncharacterized protein</fullName>
    </submittedName>
</protein>
<evidence type="ECO:0000313" key="2">
    <source>
        <dbReference type="EMBL" id="CAK0804798.1"/>
    </source>
</evidence>
<dbReference type="EMBL" id="CAUYUJ010003324">
    <property type="protein sequence ID" value="CAK0804798.1"/>
    <property type="molecule type" value="Genomic_DNA"/>
</dbReference>
<feature type="region of interest" description="Disordered" evidence="1">
    <location>
        <begin position="193"/>
        <end position="236"/>
    </location>
</feature>
<keyword evidence="3" id="KW-1185">Reference proteome</keyword>
<feature type="compositionally biased region" description="Basic and acidic residues" evidence="1">
    <location>
        <begin position="224"/>
        <end position="236"/>
    </location>
</feature>
<sequence length="364" mass="40926">MPPKRRPDQLPAACEELRAALVKEGGDVTAAGIAGVERGLRQRAFSALNSALKASNAEKYVEFSKLKFDEEKRQWLSAFLIDPKSGGSLMTNTVERSVASIERGSWAWMTVEEFGGPRGCNSMEHARKRCEGKEFLERPHESPILADEGVKQYYCPLNHEDAFTKTKTESVALETKTDLPEDSVDDIRAMMENHGSITVPTLPNTKRRRKDISPSGSGATPSKADAEEHTDLSPEDKAKLELEKQLAEAQSRLKDVVKKAKVQYDKVNKELGEVGAIEDRIASKSGHWGEGPLTFLREQTQQQKENNDNLFKLWAKMKNIEKQDSVEAYESCAKELSDSMKNVNELYTIYRKNVLADFLQFRKK</sequence>
<organism evidence="2 3">
    <name type="scientific">Prorocentrum cordatum</name>
    <dbReference type="NCBI Taxonomy" id="2364126"/>
    <lineage>
        <taxon>Eukaryota</taxon>
        <taxon>Sar</taxon>
        <taxon>Alveolata</taxon>
        <taxon>Dinophyceae</taxon>
        <taxon>Prorocentrales</taxon>
        <taxon>Prorocentraceae</taxon>
        <taxon>Prorocentrum</taxon>
    </lineage>
</organism>